<evidence type="ECO:0000256" key="8">
    <source>
        <dbReference type="SAM" id="MobiDB-lite"/>
    </source>
</evidence>
<dbReference type="InterPro" id="IPR006665">
    <property type="entry name" value="OmpA-like"/>
</dbReference>
<comment type="subcellular location">
    <subcellularLocation>
        <location evidence="1">Cell membrane</location>
        <topology evidence="1">Single-pass membrane protein</topology>
    </subcellularLocation>
</comment>
<accession>A0A855X8N3</accession>
<keyword evidence="5" id="KW-1133">Transmembrane helix</keyword>
<proteinExistence type="inferred from homology"/>
<name>A0A855X8N3_9BACT</name>
<dbReference type="Pfam" id="PF00691">
    <property type="entry name" value="OmpA"/>
    <property type="match status" value="1"/>
</dbReference>
<dbReference type="Proteomes" id="UP000250918">
    <property type="component" value="Unassembled WGS sequence"/>
</dbReference>
<keyword evidence="3" id="KW-1003">Cell membrane</keyword>
<comment type="caution">
    <text evidence="10">The sequence shown here is derived from an EMBL/GenBank/DDBJ whole genome shotgun (WGS) entry which is preliminary data.</text>
</comment>
<evidence type="ECO:0000256" key="2">
    <source>
        <dbReference type="ARBA" id="ARBA00008914"/>
    </source>
</evidence>
<protein>
    <submittedName>
        <fullName evidence="10">Flagellar motor protein MotB</fullName>
    </submittedName>
</protein>
<evidence type="ECO:0000256" key="6">
    <source>
        <dbReference type="ARBA" id="ARBA00023136"/>
    </source>
</evidence>
<comment type="similarity">
    <text evidence="2">Belongs to the MotB family.</text>
</comment>
<feature type="region of interest" description="Disordered" evidence="8">
    <location>
        <begin position="1"/>
        <end position="23"/>
    </location>
</feature>
<evidence type="ECO:0000256" key="7">
    <source>
        <dbReference type="PROSITE-ProRule" id="PRU00473"/>
    </source>
</evidence>
<dbReference type="EMBL" id="PQAP01000027">
    <property type="protein sequence ID" value="PWB74596.1"/>
    <property type="molecule type" value="Genomic_DNA"/>
</dbReference>
<dbReference type="AlphaFoldDB" id="A0A855X8N3"/>
<gene>
    <name evidence="10" type="ORF">C3F09_03780</name>
</gene>
<dbReference type="InterPro" id="IPR050330">
    <property type="entry name" value="Bact_OuterMem_StrucFunc"/>
</dbReference>
<keyword evidence="10" id="KW-0969">Cilium</keyword>
<evidence type="ECO:0000256" key="5">
    <source>
        <dbReference type="ARBA" id="ARBA00022989"/>
    </source>
</evidence>
<dbReference type="InterPro" id="IPR025713">
    <property type="entry name" value="MotB-like_N_dom"/>
</dbReference>
<keyword evidence="4" id="KW-0812">Transmembrane</keyword>
<dbReference type="Gene3D" id="3.30.1330.60">
    <property type="entry name" value="OmpA-like domain"/>
    <property type="match status" value="1"/>
</dbReference>
<dbReference type="InterPro" id="IPR036737">
    <property type="entry name" value="OmpA-like_sf"/>
</dbReference>
<evidence type="ECO:0000313" key="10">
    <source>
        <dbReference type="EMBL" id="PWB74596.1"/>
    </source>
</evidence>
<dbReference type="Pfam" id="PF13677">
    <property type="entry name" value="MotB_plug"/>
    <property type="match status" value="1"/>
</dbReference>
<keyword evidence="10" id="KW-0966">Cell projection</keyword>
<evidence type="ECO:0000256" key="1">
    <source>
        <dbReference type="ARBA" id="ARBA00004162"/>
    </source>
</evidence>
<dbReference type="PROSITE" id="PS51123">
    <property type="entry name" value="OMPA_2"/>
    <property type="match status" value="1"/>
</dbReference>
<keyword evidence="10" id="KW-0282">Flagellum</keyword>
<evidence type="ECO:0000313" key="11">
    <source>
        <dbReference type="Proteomes" id="UP000250918"/>
    </source>
</evidence>
<dbReference type="PANTHER" id="PTHR30329:SF21">
    <property type="entry name" value="LIPOPROTEIN YIAD-RELATED"/>
    <property type="match status" value="1"/>
</dbReference>
<evidence type="ECO:0000256" key="3">
    <source>
        <dbReference type="ARBA" id="ARBA00022475"/>
    </source>
</evidence>
<feature type="domain" description="OmpA-like" evidence="9">
    <location>
        <begin position="146"/>
        <end position="264"/>
    </location>
</feature>
<dbReference type="SUPFAM" id="SSF103088">
    <property type="entry name" value="OmpA-like"/>
    <property type="match status" value="1"/>
</dbReference>
<keyword evidence="6 7" id="KW-0472">Membrane</keyword>
<dbReference type="GO" id="GO:0005886">
    <property type="term" value="C:plasma membrane"/>
    <property type="evidence" value="ECO:0007669"/>
    <property type="project" value="UniProtKB-SubCell"/>
</dbReference>
<feature type="compositionally biased region" description="Basic residues" evidence="8">
    <location>
        <begin position="12"/>
        <end position="22"/>
    </location>
</feature>
<reference evidence="10 11" key="1">
    <citation type="journal article" date="2018" name="ISME J.">
        <title>A methanotrophic archaeon couples anaerobic oxidation of methane to Fe(III) reduction.</title>
        <authorList>
            <person name="Cai C."/>
            <person name="Leu A.O."/>
            <person name="Xie G.J."/>
            <person name="Guo J."/>
            <person name="Feng Y."/>
            <person name="Zhao J.X."/>
            <person name="Tyson G.W."/>
            <person name="Yuan Z."/>
            <person name="Hu S."/>
        </authorList>
    </citation>
    <scope>NUCLEOTIDE SEQUENCE [LARGE SCALE GENOMIC DNA]</scope>
    <source>
        <strain evidence="10">FeB_12</strain>
    </source>
</reference>
<organism evidence="10 11">
    <name type="scientific">candidate division GN15 bacterium</name>
    <dbReference type="NCBI Taxonomy" id="2072418"/>
    <lineage>
        <taxon>Bacteria</taxon>
        <taxon>candidate division GN15</taxon>
    </lineage>
</organism>
<dbReference type="PANTHER" id="PTHR30329">
    <property type="entry name" value="STATOR ELEMENT OF FLAGELLAR MOTOR COMPLEX"/>
    <property type="match status" value="1"/>
</dbReference>
<evidence type="ECO:0000256" key="4">
    <source>
        <dbReference type="ARBA" id="ARBA00022692"/>
    </source>
</evidence>
<dbReference type="CDD" id="cd07185">
    <property type="entry name" value="OmpA_C-like"/>
    <property type="match status" value="1"/>
</dbReference>
<evidence type="ECO:0000259" key="9">
    <source>
        <dbReference type="PROSITE" id="PS51123"/>
    </source>
</evidence>
<sequence>MSEQGEVQPIIIKRKKGGHGGHHGGSWKVAFADFMTSMMAFFLVMWLVGQKQEVKEAVAGYFRDPGKFFHEGRSGVLKGTQSALPANDPTIGLHNANASNEALPSQKEQQELSLAAKNILNELEKQEVFQRLKKNVSIQLTSEGLRIILNESADGAAFFEPGSSKLLQKSAVILMVIAKELGNLKNRLVMEGHTDNAYTASGEYSNWELSADRANAARQLMEVSGLHEGQVREVRGYADQFPMISGSPSDPRNRRVTILVLYEAKEKTYDQVQVDGDQIDLFGG</sequence>